<sequence length="291" mass="30167">MTGRTDDSPSNSALVRGPESTLSAALADLDDGCCVLVTGDVSDDAYCVAASRYFGATQHLRRRVLALTTDGSASPSAWFPDGVDAGDADAAVVRLDDAVRDPAAATGESDAANAGGAGDAIHPSGTSTDDTSPAEPASLDLDGGGGEATDAAAEAVDHESTAGGMRAAILDAIEEVDGARPDDTDRSDRLGLRVGIFRVDMLCATLGGDATGTLLCEVAQTTRDRGGMAHFHLPRPTGESPRSDPVIDEFVDILGDSLDVIVELRSRETASAPEERWHILDWGTTEWNSLR</sequence>
<protein>
    <submittedName>
        <fullName evidence="2">Uncharacterized protein</fullName>
    </submittedName>
</protein>
<name>A0A1M5R0R2_9EURY</name>
<proteinExistence type="predicted"/>
<dbReference type="Proteomes" id="UP000184357">
    <property type="component" value="Unassembled WGS sequence"/>
</dbReference>
<dbReference type="Pfam" id="PF24336">
    <property type="entry name" value="DUF7504"/>
    <property type="match status" value="1"/>
</dbReference>
<evidence type="ECO:0000256" key="1">
    <source>
        <dbReference type="SAM" id="MobiDB-lite"/>
    </source>
</evidence>
<dbReference type="EMBL" id="FQWV01000005">
    <property type="protein sequence ID" value="SHH19758.1"/>
    <property type="molecule type" value="Genomic_DNA"/>
</dbReference>
<accession>A0A1M5R0R2</accession>
<dbReference type="OrthoDB" id="252760at2157"/>
<evidence type="ECO:0000313" key="3">
    <source>
        <dbReference type="Proteomes" id="UP000184357"/>
    </source>
</evidence>
<gene>
    <name evidence="2" type="ORF">SAMN05443636_2004</name>
</gene>
<dbReference type="STRING" id="43928.SAMN05443636_2004"/>
<dbReference type="InterPro" id="IPR055927">
    <property type="entry name" value="DUF7504"/>
</dbReference>
<feature type="compositionally biased region" description="Low complexity" evidence="1">
    <location>
        <begin position="103"/>
        <end position="114"/>
    </location>
</feature>
<dbReference type="AlphaFoldDB" id="A0A1M5R0R2"/>
<reference evidence="2 3" key="1">
    <citation type="submission" date="2016-11" db="EMBL/GenBank/DDBJ databases">
        <authorList>
            <person name="Jaros S."/>
            <person name="Januszkiewicz K."/>
            <person name="Wedrychowicz H."/>
        </authorList>
    </citation>
    <scope>NUCLEOTIDE SEQUENCE [LARGE SCALE GENOMIC DNA]</scope>
    <source>
        <strain evidence="2 3">DSM 9297</strain>
    </source>
</reference>
<dbReference type="RefSeq" id="WP_073309117.1">
    <property type="nucleotide sequence ID" value="NZ_FQWV01000005.1"/>
</dbReference>
<evidence type="ECO:0000313" key="2">
    <source>
        <dbReference type="EMBL" id="SHH19758.1"/>
    </source>
</evidence>
<organism evidence="2 3">
    <name type="scientific">Halobaculum gomorrense</name>
    <dbReference type="NCBI Taxonomy" id="43928"/>
    <lineage>
        <taxon>Archaea</taxon>
        <taxon>Methanobacteriati</taxon>
        <taxon>Methanobacteriota</taxon>
        <taxon>Stenosarchaea group</taxon>
        <taxon>Halobacteria</taxon>
        <taxon>Halobacteriales</taxon>
        <taxon>Haloferacaceae</taxon>
        <taxon>Halobaculum</taxon>
    </lineage>
</organism>
<keyword evidence="3" id="KW-1185">Reference proteome</keyword>
<feature type="region of interest" description="Disordered" evidence="1">
    <location>
        <begin position="103"/>
        <end position="160"/>
    </location>
</feature>